<evidence type="ECO:0000259" key="1">
    <source>
        <dbReference type="Pfam" id="PF24869"/>
    </source>
</evidence>
<evidence type="ECO:0000313" key="2">
    <source>
        <dbReference type="EMBL" id="KAI9168958.1"/>
    </source>
</evidence>
<dbReference type="AlphaFoldDB" id="A0AAD5IKK7"/>
<dbReference type="Proteomes" id="UP001064489">
    <property type="component" value="Chromosome 7"/>
</dbReference>
<gene>
    <name evidence="2" type="ORF">LWI28_004502</name>
</gene>
<accession>A0AAD5IKK7</accession>
<organism evidence="2 3">
    <name type="scientific">Acer negundo</name>
    <name type="common">Box elder</name>
    <dbReference type="NCBI Taxonomy" id="4023"/>
    <lineage>
        <taxon>Eukaryota</taxon>
        <taxon>Viridiplantae</taxon>
        <taxon>Streptophyta</taxon>
        <taxon>Embryophyta</taxon>
        <taxon>Tracheophyta</taxon>
        <taxon>Spermatophyta</taxon>
        <taxon>Magnoliopsida</taxon>
        <taxon>eudicotyledons</taxon>
        <taxon>Gunneridae</taxon>
        <taxon>Pentapetalae</taxon>
        <taxon>rosids</taxon>
        <taxon>malvids</taxon>
        <taxon>Sapindales</taxon>
        <taxon>Sapindaceae</taxon>
        <taxon>Hippocastanoideae</taxon>
        <taxon>Acereae</taxon>
        <taxon>Acer</taxon>
    </lineage>
</organism>
<reference evidence="2" key="1">
    <citation type="journal article" date="2022" name="Plant J.">
        <title>Strategies of tolerance reflected in two North American maple genomes.</title>
        <authorList>
            <person name="McEvoy S.L."/>
            <person name="Sezen U.U."/>
            <person name="Trouern-Trend A."/>
            <person name="McMahon S.M."/>
            <person name="Schaberg P.G."/>
            <person name="Yang J."/>
            <person name="Wegrzyn J.L."/>
            <person name="Swenson N.G."/>
        </authorList>
    </citation>
    <scope>NUCLEOTIDE SEQUENCE</scope>
    <source>
        <strain evidence="2">91603</strain>
    </source>
</reference>
<evidence type="ECO:0000313" key="3">
    <source>
        <dbReference type="Proteomes" id="UP001064489"/>
    </source>
</evidence>
<sequence length="176" mass="19788">MLKQLGGRCHLLHVFSNSNTTSLCTTNTVTHVKFAIDVKSLKLSSSHRRVSGTRCGARRRVRYDSDDDKDGEEDQYYGHNEEIAMLEVYTQSARGEALLVTALLDDNEVEVLIFKGFSSSLSHRTSADPSRSVLPSRAVIKSIDRIRGPFDPSNIQYIEKNIQWNAFKTTRLPPTS</sequence>
<keyword evidence="3" id="KW-1185">Reference proteome</keyword>
<name>A0AAD5IKK7_ACENE</name>
<feature type="domain" description="DUF7734" evidence="1">
    <location>
        <begin position="84"/>
        <end position="169"/>
    </location>
</feature>
<dbReference type="InterPro" id="IPR056636">
    <property type="entry name" value="DUF7734"/>
</dbReference>
<proteinExistence type="predicted"/>
<protein>
    <recommendedName>
        <fullName evidence="1">DUF7734 domain-containing protein</fullName>
    </recommendedName>
</protein>
<dbReference type="PANTHER" id="PTHR36729:SF2">
    <property type="entry name" value="EXPRESSED PROTEIN"/>
    <property type="match status" value="1"/>
</dbReference>
<dbReference type="PANTHER" id="PTHR36729">
    <property type="entry name" value="EXPRESSED PROTEIN"/>
    <property type="match status" value="1"/>
</dbReference>
<dbReference type="Pfam" id="PF24869">
    <property type="entry name" value="DUF7734"/>
    <property type="match status" value="1"/>
</dbReference>
<dbReference type="EMBL" id="JAJSOW010000104">
    <property type="protein sequence ID" value="KAI9168958.1"/>
    <property type="molecule type" value="Genomic_DNA"/>
</dbReference>
<comment type="caution">
    <text evidence="2">The sequence shown here is derived from an EMBL/GenBank/DDBJ whole genome shotgun (WGS) entry which is preliminary data.</text>
</comment>
<reference evidence="2" key="2">
    <citation type="submission" date="2023-02" db="EMBL/GenBank/DDBJ databases">
        <authorList>
            <person name="Swenson N.G."/>
            <person name="Wegrzyn J.L."/>
            <person name="Mcevoy S.L."/>
        </authorList>
    </citation>
    <scope>NUCLEOTIDE SEQUENCE</scope>
    <source>
        <strain evidence="2">91603</strain>
        <tissue evidence="2">Leaf</tissue>
    </source>
</reference>
<dbReference type="GO" id="GO:0009507">
    <property type="term" value="C:chloroplast"/>
    <property type="evidence" value="ECO:0007669"/>
    <property type="project" value="TreeGrafter"/>
</dbReference>